<dbReference type="AlphaFoldDB" id="A0A845QLB0"/>
<dbReference type="InterPro" id="IPR017896">
    <property type="entry name" value="4Fe4S_Fe-S-bd"/>
</dbReference>
<evidence type="ECO:0000256" key="5">
    <source>
        <dbReference type="ARBA" id="ARBA00022982"/>
    </source>
</evidence>
<dbReference type="SUPFAM" id="SSF52218">
    <property type="entry name" value="Flavoproteins"/>
    <property type="match status" value="1"/>
</dbReference>
<keyword evidence="5" id="KW-0249">Electron transport</keyword>
<dbReference type="EMBL" id="QXWK01000007">
    <property type="protein sequence ID" value="NBH60868.1"/>
    <property type="molecule type" value="Genomic_DNA"/>
</dbReference>
<protein>
    <submittedName>
        <fullName evidence="9">4Fe-4S ferredoxin</fullName>
    </submittedName>
</protein>
<dbReference type="InterPro" id="IPR050572">
    <property type="entry name" value="Fe-S_Ferredoxin"/>
</dbReference>
<organism evidence="9 10">
    <name type="scientific">Anaerotruncus colihominis</name>
    <dbReference type="NCBI Taxonomy" id="169435"/>
    <lineage>
        <taxon>Bacteria</taxon>
        <taxon>Bacillati</taxon>
        <taxon>Bacillota</taxon>
        <taxon>Clostridia</taxon>
        <taxon>Eubacteriales</taxon>
        <taxon>Oscillospiraceae</taxon>
        <taxon>Anaerotruncus</taxon>
    </lineage>
</organism>
<reference evidence="9 10" key="1">
    <citation type="submission" date="2018-08" db="EMBL/GenBank/DDBJ databases">
        <title>Murine metabolic-syndrome-specific gut microbial biobank.</title>
        <authorList>
            <person name="Liu C."/>
        </authorList>
    </citation>
    <scope>NUCLEOTIDE SEQUENCE [LARGE SCALE GENOMIC DNA]</scope>
    <source>
        <strain evidence="9 10">28</strain>
    </source>
</reference>
<feature type="domain" description="4Fe-4S ferredoxin-type" evidence="8">
    <location>
        <begin position="192"/>
        <end position="221"/>
    </location>
</feature>
<evidence type="ECO:0000256" key="2">
    <source>
        <dbReference type="ARBA" id="ARBA00022485"/>
    </source>
</evidence>
<dbReference type="GO" id="GO:0046872">
    <property type="term" value="F:metal ion binding"/>
    <property type="evidence" value="ECO:0007669"/>
    <property type="project" value="UniProtKB-KW"/>
</dbReference>
<dbReference type="Proteomes" id="UP000446866">
    <property type="component" value="Unassembled WGS sequence"/>
</dbReference>
<comment type="caution">
    <text evidence="9">The sequence shown here is derived from an EMBL/GenBank/DDBJ whole genome shotgun (WGS) entry which is preliminary data.</text>
</comment>
<name>A0A845QLB0_9FIRM</name>
<keyword evidence="4" id="KW-0677">Repeat</keyword>
<evidence type="ECO:0000256" key="3">
    <source>
        <dbReference type="ARBA" id="ARBA00022723"/>
    </source>
</evidence>
<proteinExistence type="predicted"/>
<evidence type="ECO:0000256" key="7">
    <source>
        <dbReference type="ARBA" id="ARBA00023014"/>
    </source>
</evidence>
<dbReference type="SUPFAM" id="SSF54862">
    <property type="entry name" value="4Fe-4S ferredoxins"/>
    <property type="match status" value="1"/>
</dbReference>
<keyword evidence="1" id="KW-0813">Transport</keyword>
<dbReference type="Gene3D" id="3.40.50.360">
    <property type="match status" value="1"/>
</dbReference>
<dbReference type="PANTHER" id="PTHR43687">
    <property type="entry name" value="ADENYLYLSULFATE REDUCTASE, BETA SUBUNIT"/>
    <property type="match status" value="1"/>
</dbReference>
<dbReference type="InterPro" id="IPR017900">
    <property type="entry name" value="4Fe4S_Fe_S_CS"/>
</dbReference>
<dbReference type="Gene3D" id="3.30.70.20">
    <property type="match status" value="1"/>
</dbReference>
<evidence type="ECO:0000256" key="6">
    <source>
        <dbReference type="ARBA" id="ARBA00023004"/>
    </source>
</evidence>
<keyword evidence="7" id="KW-0411">Iron-sulfur</keyword>
<keyword evidence="2" id="KW-0004">4Fe-4S</keyword>
<dbReference type="PANTHER" id="PTHR43687:SF6">
    <property type="entry name" value="L-ASPARTATE SEMIALDEHYDE SULFURTRANSFERASE IRON-SULFUR SUBUNIT"/>
    <property type="match status" value="1"/>
</dbReference>
<feature type="domain" description="4Fe-4S ferredoxin-type" evidence="8">
    <location>
        <begin position="222"/>
        <end position="249"/>
    </location>
</feature>
<keyword evidence="3" id="KW-0479">Metal-binding</keyword>
<dbReference type="PROSITE" id="PS00198">
    <property type="entry name" value="4FE4S_FER_1"/>
    <property type="match status" value="1"/>
</dbReference>
<evidence type="ECO:0000256" key="1">
    <source>
        <dbReference type="ARBA" id="ARBA00022448"/>
    </source>
</evidence>
<evidence type="ECO:0000259" key="8">
    <source>
        <dbReference type="PROSITE" id="PS51379"/>
    </source>
</evidence>
<dbReference type="GO" id="GO:0051539">
    <property type="term" value="F:4 iron, 4 sulfur cluster binding"/>
    <property type="evidence" value="ECO:0007669"/>
    <property type="project" value="UniProtKB-KW"/>
</dbReference>
<sequence length="276" mass="30106">MGSSVYHSRKRQSFARGRFFKMKKVTAIYFSPTRGTKKYVEAVAKALDPDFTVIDLTSAKARAGKYHFGADDLVIFGAPVYAGRLPLYPEKLYGNITGDGTPAIFTVTYGNREFDDALLETKDMCEANGFVGIAAAAWLAEHTYSAKLAGGRPSQEDLAEVEDFAEKITQASLFEPLDVPGNRPYREGSRHPMNTVAAERCSECGLCARICPVGAIHDGAGFEADQSKCIGCLACVKRCMRSARIVDDPGLAAIRQKLEPAFGGVYKANQYFLNTK</sequence>
<keyword evidence="6" id="KW-0408">Iron</keyword>
<evidence type="ECO:0000256" key="4">
    <source>
        <dbReference type="ARBA" id="ARBA00022737"/>
    </source>
</evidence>
<evidence type="ECO:0000313" key="10">
    <source>
        <dbReference type="Proteomes" id="UP000446866"/>
    </source>
</evidence>
<dbReference type="PROSITE" id="PS51379">
    <property type="entry name" value="4FE4S_FER_2"/>
    <property type="match status" value="2"/>
</dbReference>
<accession>A0A845QLB0</accession>
<dbReference type="Pfam" id="PF00037">
    <property type="entry name" value="Fer4"/>
    <property type="match status" value="1"/>
</dbReference>
<gene>
    <name evidence="9" type="ORF">D0435_04230</name>
</gene>
<keyword evidence="10" id="KW-1185">Reference proteome</keyword>
<evidence type="ECO:0000313" key="9">
    <source>
        <dbReference type="EMBL" id="NBH60868.1"/>
    </source>
</evidence>
<dbReference type="InterPro" id="IPR029039">
    <property type="entry name" value="Flavoprotein-like_sf"/>
</dbReference>